<dbReference type="Proteomes" id="UP000177954">
    <property type="component" value="Unassembled WGS sequence"/>
</dbReference>
<name>A0A1G2GYC8_9BACT</name>
<sequence>MFESKCDSTREFEAPFNCEEEEEMDSKLTFGGVVVSTPHPQKDPVVRRTYAATELTPSSMLHTVELRISVNPPPDTKVYTIFGGQAVDLAAGEEFVLSVPIRWKGNLPHTRERGVDNVDAWIVGADGTFTDYQISVSTRRGEFFATIQTLFAGQVTRTRGDRVGSVKYDTIPLESFCAYPGCDFESVWRPMARELERVAREIGSSEQLARVRERAAKWAPKYPPAKQGWKSATVLYYNAVTGTGRVRTDGGEECFVHFSKVVGESPLRLLEPETAVHVQIAANSDPNRLASVVSLKVAHAA</sequence>
<comment type="caution">
    <text evidence="1">The sequence shown here is derived from an EMBL/GenBank/DDBJ whole genome shotgun (WGS) entry which is preliminary data.</text>
</comment>
<dbReference type="AlphaFoldDB" id="A0A1G2GYC8"/>
<evidence type="ECO:0000313" key="1">
    <source>
        <dbReference type="EMBL" id="OGZ55139.1"/>
    </source>
</evidence>
<accession>A0A1G2GYC8</accession>
<dbReference type="InterPro" id="IPR012340">
    <property type="entry name" value="NA-bd_OB-fold"/>
</dbReference>
<organism evidence="1 2">
    <name type="scientific">Candidatus Ryanbacteria bacterium RIFCSPLOWO2_02_FULL_47_14</name>
    <dbReference type="NCBI Taxonomy" id="1802129"/>
    <lineage>
        <taxon>Bacteria</taxon>
        <taxon>Candidatus Ryaniibacteriota</taxon>
    </lineage>
</organism>
<dbReference type="EMBL" id="MHNZ01000037">
    <property type="protein sequence ID" value="OGZ55139.1"/>
    <property type="molecule type" value="Genomic_DNA"/>
</dbReference>
<dbReference type="Gene3D" id="2.40.50.140">
    <property type="entry name" value="Nucleic acid-binding proteins"/>
    <property type="match status" value="1"/>
</dbReference>
<proteinExistence type="predicted"/>
<evidence type="ECO:0000313" key="2">
    <source>
        <dbReference type="Proteomes" id="UP000177954"/>
    </source>
</evidence>
<reference evidence="1 2" key="1">
    <citation type="journal article" date="2016" name="Nat. Commun.">
        <title>Thousands of microbial genomes shed light on interconnected biogeochemical processes in an aquifer system.</title>
        <authorList>
            <person name="Anantharaman K."/>
            <person name="Brown C.T."/>
            <person name="Hug L.A."/>
            <person name="Sharon I."/>
            <person name="Castelle C.J."/>
            <person name="Probst A.J."/>
            <person name="Thomas B.C."/>
            <person name="Singh A."/>
            <person name="Wilkins M.J."/>
            <person name="Karaoz U."/>
            <person name="Brodie E.L."/>
            <person name="Williams K.H."/>
            <person name="Hubbard S.S."/>
            <person name="Banfield J.F."/>
        </authorList>
    </citation>
    <scope>NUCLEOTIDE SEQUENCE [LARGE SCALE GENOMIC DNA]</scope>
</reference>
<evidence type="ECO:0008006" key="3">
    <source>
        <dbReference type="Google" id="ProtNLM"/>
    </source>
</evidence>
<protein>
    <recommendedName>
        <fullName evidence="3">CSD domain-containing protein</fullName>
    </recommendedName>
</protein>
<gene>
    <name evidence="1" type="ORF">A3J04_02730</name>
</gene>
<dbReference type="STRING" id="1802129.A3J04_02730"/>